<reference evidence="2 3" key="1">
    <citation type="journal article" date="2023" name="G3 (Bethesda)">
        <title>A chromosome-length genome assembly and annotation of blackberry (Rubus argutus, cv. 'Hillquist').</title>
        <authorList>
            <person name="Bruna T."/>
            <person name="Aryal R."/>
            <person name="Dudchenko O."/>
            <person name="Sargent D.J."/>
            <person name="Mead D."/>
            <person name="Buti M."/>
            <person name="Cavallini A."/>
            <person name="Hytonen T."/>
            <person name="Andres J."/>
            <person name="Pham M."/>
            <person name="Weisz D."/>
            <person name="Mascagni F."/>
            <person name="Usai G."/>
            <person name="Natali L."/>
            <person name="Bassil N."/>
            <person name="Fernandez G.E."/>
            <person name="Lomsadze A."/>
            <person name="Armour M."/>
            <person name="Olukolu B."/>
            <person name="Poorten T."/>
            <person name="Britton C."/>
            <person name="Davik J."/>
            <person name="Ashrafi H."/>
            <person name="Aiden E.L."/>
            <person name="Borodovsky M."/>
            <person name="Worthington M."/>
        </authorList>
    </citation>
    <scope>NUCLEOTIDE SEQUENCE [LARGE SCALE GENOMIC DNA]</scope>
    <source>
        <strain evidence="2">PI 553951</strain>
    </source>
</reference>
<feature type="compositionally biased region" description="Polar residues" evidence="1">
    <location>
        <begin position="53"/>
        <end position="65"/>
    </location>
</feature>
<organism evidence="2 3">
    <name type="scientific">Rubus argutus</name>
    <name type="common">Southern blackberry</name>
    <dbReference type="NCBI Taxonomy" id="59490"/>
    <lineage>
        <taxon>Eukaryota</taxon>
        <taxon>Viridiplantae</taxon>
        <taxon>Streptophyta</taxon>
        <taxon>Embryophyta</taxon>
        <taxon>Tracheophyta</taxon>
        <taxon>Spermatophyta</taxon>
        <taxon>Magnoliopsida</taxon>
        <taxon>eudicotyledons</taxon>
        <taxon>Gunneridae</taxon>
        <taxon>Pentapetalae</taxon>
        <taxon>rosids</taxon>
        <taxon>fabids</taxon>
        <taxon>Rosales</taxon>
        <taxon>Rosaceae</taxon>
        <taxon>Rosoideae</taxon>
        <taxon>Rosoideae incertae sedis</taxon>
        <taxon>Rubus</taxon>
    </lineage>
</organism>
<dbReference type="EMBL" id="JBEDUW010000003">
    <property type="protein sequence ID" value="KAK9939019.1"/>
    <property type="molecule type" value="Genomic_DNA"/>
</dbReference>
<evidence type="ECO:0000313" key="2">
    <source>
        <dbReference type="EMBL" id="KAK9939019.1"/>
    </source>
</evidence>
<evidence type="ECO:0000313" key="3">
    <source>
        <dbReference type="Proteomes" id="UP001457282"/>
    </source>
</evidence>
<dbReference type="Proteomes" id="UP001457282">
    <property type="component" value="Unassembled WGS sequence"/>
</dbReference>
<sequence>MGAMPELNIGDVVVVAARARRSCCFEGNLQVWQWLLDDEVGVPREDRRHSGSRLPTSPPTLASPCSSTQSVAAHCHNQTVPPHHHLCEIKQEGATVNHSSPHRAQATATAAETQATADLCLASVNPPRRHRLSLQHRQRRQSKIDFSPPLNLKAKLLLWAFNPFSRRIPASFPAARTRVLLGPSLYLGLTGSSVTITHSLFNINYSFLN</sequence>
<dbReference type="AlphaFoldDB" id="A0AAW1XRG8"/>
<gene>
    <name evidence="2" type="ORF">M0R45_015728</name>
</gene>
<accession>A0AAW1XRG8</accession>
<feature type="region of interest" description="Disordered" evidence="1">
    <location>
        <begin position="44"/>
        <end position="65"/>
    </location>
</feature>
<proteinExistence type="predicted"/>
<comment type="caution">
    <text evidence="2">The sequence shown here is derived from an EMBL/GenBank/DDBJ whole genome shotgun (WGS) entry which is preliminary data.</text>
</comment>
<evidence type="ECO:0000256" key="1">
    <source>
        <dbReference type="SAM" id="MobiDB-lite"/>
    </source>
</evidence>
<name>A0AAW1XRG8_RUBAR</name>
<keyword evidence="3" id="KW-1185">Reference proteome</keyword>
<protein>
    <submittedName>
        <fullName evidence="2">Uncharacterized protein</fullName>
    </submittedName>
</protein>